<dbReference type="PANTHER" id="PTHR10285">
    <property type="entry name" value="URIDINE KINASE"/>
    <property type="match status" value="1"/>
</dbReference>
<keyword evidence="2" id="KW-1185">Reference proteome</keyword>
<protein>
    <submittedName>
        <fullName evidence="1">Panthothenate kinase</fullName>
    </submittedName>
</protein>
<dbReference type="STRING" id="1114924.SAMN05216258_110177"/>
<dbReference type="GO" id="GO:0016301">
    <property type="term" value="F:kinase activity"/>
    <property type="evidence" value="ECO:0007669"/>
    <property type="project" value="UniProtKB-KW"/>
</dbReference>
<dbReference type="RefSeq" id="WP_092863476.1">
    <property type="nucleotide sequence ID" value="NZ_FOQH01000010.1"/>
</dbReference>
<dbReference type="Gene3D" id="3.40.50.300">
    <property type="entry name" value="P-loop containing nucleotide triphosphate hydrolases"/>
    <property type="match status" value="1"/>
</dbReference>
<dbReference type="OrthoDB" id="1550976at2"/>
<accession>A0A1I3LUJ7</accession>
<dbReference type="SUPFAM" id="SSF52540">
    <property type="entry name" value="P-loop containing nucleoside triphosphate hydrolases"/>
    <property type="match status" value="1"/>
</dbReference>
<proteinExistence type="predicted"/>
<dbReference type="EMBL" id="FOQH01000010">
    <property type="protein sequence ID" value="SFI88185.1"/>
    <property type="molecule type" value="Genomic_DNA"/>
</dbReference>
<keyword evidence="1" id="KW-0418">Kinase</keyword>
<name>A0A1I3LUJ7_9RHOB</name>
<organism evidence="1 2">
    <name type="scientific">Albimonas pacifica</name>
    <dbReference type="NCBI Taxonomy" id="1114924"/>
    <lineage>
        <taxon>Bacteria</taxon>
        <taxon>Pseudomonadati</taxon>
        <taxon>Pseudomonadota</taxon>
        <taxon>Alphaproteobacteria</taxon>
        <taxon>Rhodobacterales</taxon>
        <taxon>Paracoccaceae</taxon>
        <taxon>Albimonas</taxon>
    </lineage>
</organism>
<sequence>MLDLAAFADDLAARAAALPPGRRLLAALAGPPGAGKSTAAEAVAARVTTLGQPAQAVPMDGFHYDDAVLRERGLLAMKGAPETFDVAGLAALLDRLQPMQEVAVPLFDRTLEISRAGARIVPAQTRVIVVEGNWLLLDEAPWDAIAPRFDVRALLTCPIETLRERLTRRWQDLDFPPEAIARKLDAVDLPNARRVLAGSSRADVEVDGTDPAAL</sequence>
<dbReference type="AlphaFoldDB" id="A0A1I3LUJ7"/>
<reference evidence="1 2" key="1">
    <citation type="submission" date="2016-10" db="EMBL/GenBank/DDBJ databases">
        <authorList>
            <person name="de Groot N.N."/>
        </authorList>
    </citation>
    <scope>NUCLEOTIDE SEQUENCE [LARGE SCALE GENOMIC DNA]</scope>
    <source>
        <strain evidence="1 2">CGMCC 1.11030</strain>
    </source>
</reference>
<evidence type="ECO:0000313" key="1">
    <source>
        <dbReference type="EMBL" id="SFI88185.1"/>
    </source>
</evidence>
<dbReference type="Proteomes" id="UP000199377">
    <property type="component" value="Unassembled WGS sequence"/>
</dbReference>
<gene>
    <name evidence="1" type="ORF">SAMN05216258_110177</name>
</gene>
<dbReference type="InterPro" id="IPR027417">
    <property type="entry name" value="P-loop_NTPase"/>
</dbReference>
<evidence type="ECO:0000313" key="2">
    <source>
        <dbReference type="Proteomes" id="UP000199377"/>
    </source>
</evidence>
<keyword evidence="1" id="KW-0808">Transferase</keyword>